<evidence type="ECO:0000313" key="2">
    <source>
        <dbReference type="EMBL" id="KAH7252120.1"/>
    </source>
</evidence>
<feature type="region of interest" description="Disordered" evidence="1">
    <location>
        <begin position="182"/>
        <end position="201"/>
    </location>
</feature>
<reference evidence="2" key="1">
    <citation type="journal article" date="2021" name="Nat. Commun.">
        <title>Genetic determinants of endophytism in the Arabidopsis root mycobiome.</title>
        <authorList>
            <person name="Mesny F."/>
            <person name="Miyauchi S."/>
            <person name="Thiergart T."/>
            <person name="Pickel B."/>
            <person name="Atanasova L."/>
            <person name="Karlsson M."/>
            <person name="Huettel B."/>
            <person name="Barry K.W."/>
            <person name="Haridas S."/>
            <person name="Chen C."/>
            <person name="Bauer D."/>
            <person name="Andreopoulos W."/>
            <person name="Pangilinan J."/>
            <person name="LaButti K."/>
            <person name="Riley R."/>
            <person name="Lipzen A."/>
            <person name="Clum A."/>
            <person name="Drula E."/>
            <person name="Henrissat B."/>
            <person name="Kohler A."/>
            <person name="Grigoriev I.V."/>
            <person name="Martin F.M."/>
            <person name="Hacquard S."/>
        </authorList>
    </citation>
    <scope>NUCLEOTIDE SEQUENCE</scope>
    <source>
        <strain evidence="2">MPI-SDFR-AT-0068</strain>
    </source>
</reference>
<feature type="region of interest" description="Disordered" evidence="1">
    <location>
        <begin position="22"/>
        <end position="100"/>
    </location>
</feature>
<gene>
    <name evidence="2" type="ORF">BKA59DRAFT_510226</name>
</gene>
<feature type="compositionally biased region" description="Acidic residues" evidence="1">
    <location>
        <begin position="343"/>
        <end position="353"/>
    </location>
</feature>
<name>A0A8K0WDJ5_9HYPO</name>
<comment type="caution">
    <text evidence="2">The sequence shown here is derived from an EMBL/GenBank/DDBJ whole genome shotgun (WGS) entry which is preliminary data.</text>
</comment>
<evidence type="ECO:0000313" key="3">
    <source>
        <dbReference type="Proteomes" id="UP000813427"/>
    </source>
</evidence>
<dbReference type="OrthoDB" id="5093845at2759"/>
<organism evidence="2 3">
    <name type="scientific">Fusarium tricinctum</name>
    <dbReference type="NCBI Taxonomy" id="61284"/>
    <lineage>
        <taxon>Eukaryota</taxon>
        <taxon>Fungi</taxon>
        <taxon>Dikarya</taxon>
        <taxon>Ascomycota</taxon>
        <taxon>Pezizomycotina</taxon>
        <taxon>Sordariomycetes</taxon>
        <taxon>Hypocreomycetidae</taxon>
        <taxon>Hypocreales</taxon>
        <taxon>Nectriaceae</taxon>
        <taxon>Fusarium</taxon>
        <taxon>Fusarium tricinctum species complex</taxon>
    </lineage>
</organism>
<sequence>MTSCPHRVSSIELVLPPQNAYLYRDRPLPQPPTTLSRNTSKSRPTPRFSAFPQTSGPGNDPKSLPLEPPIVVPKALTRRRASRMSISGATSLRERRSSQKIQQITGHDIGPGIDWTAPATTRVPYSPSISPKSIRDDSSSGFSIALDEPMFDDEPTPLADYQPRSSDSSMPPLEPDCDSVLSNQSYTTPELPKPHRGSVSLHVSKTRRLSSVASTMAALEPNPNLVDPFDEDVNWQAGSCYNYFTDLETADEYHRIATRLANNDKRQSVYDASSLTRSRSSLSRRLSVSARSLFTRRKDSALSANSSRASLTATNHPTKGPYSPSIPPSDAASVISPPRSTFEADDDEVDDDDGSMRGVIKDFFIRRNEERTSVDLGVPRSMPQVSEGPQQHKTLSKTGVQVKDLLSNARDGAKLIQAARGERRRTQLRTQIKMIPEEEVGR</sequence>
<dbReference type="AlphaFoldDB" id="A0A8K0WDJ5"/>
<feature type="region of interest" description="Disordered" evidence="1">
    <location>
        <begin position="124"/>
        <end position="175"/>
    </location>
</feature>
<evidence type="ECO:0000256" key="1">
    <source>
        <dbReference type="SAM" id="MobiDB-lite"/>
    </source>
</evidence>
<feature type="compositionally biased region" description="Low complexity" evidence="1">
    <location>
        <begin position="304"/>
        <end position="315"/>
    </location>
</feature>
<keyword evidence="3" id="KW-1185">Reference proteome</keyword>
<feature type="region of interest" description="Disordered" evidence="1">
    <location>
        <begin position="304"/>
        <end position="355"/>
    </location>
</feature>
<accession>A0A8K0WDJ5</accession>
<protein>
    <submittedName>
        <fullName evidence="2">Uncharacterized protein</fullName>
    </submittedName>
</protein>
<dbReference type="EMBL" id="JAGPXF010000003">
    <property type="protein sequence ID" value="KAH7252120.1"/>
    <property type="molecule type" value="Genomic_DNA"/>
</dbReference>
<proteinExistence type="predicted"/>
<dbReference type="Proteomes" id="UP000813427">
    <property type="component" value="Unassembled WGS sequence"/>
</dbReference>
<feature type="compositionally biased region" description="Polar residues" evidence="1">
    <location>
        <begin position="33"/>
        <end position="43"/>
    </location>
</feature>